<comment type="cofactor">
    <cofactor evidence="1">
        <name>FAD</name>
        <dbReference type="ChEBI" id="CHEBI:57692"/>
    </cofactor>
</comment>
<comment type="similarity">
    <text evidence="2">Belongs to the NADH dehydrogenase family.</text>
</comment>
<accession>A0A8J3ASP3</accession>
<dbReference type="EMBL" id="BMHB01000002">
    <property type="protein sequence ID" value="GGI15911.1"/>
    <property type="molecule type" value="Genomic_DNA"/>
</dbReference>
<dbReference type="Gene3D" id="3.50.50.100">
    <property type="match status" value="1"/>
</dbReference>
<dbReference type="GO" id="GO:0019646">
    <property type="term" value="P:aerobic electron transport chain"/>
    <property type="evidence" value="ECO:0007669"/>
    <property type="project" value="TreeGrafter"/>
</dbReference>
<keyword evidence="3" id="KW-0285">Flavoprotein</keyword>
<dbReference type="RefSeq" id="WP_088000523.1">
    <property type="nucleotide sequence ID" value="NZ_BMHB01000002.1"/>
</dbReference>
<feature type="domain" description="FAD/NAD(P)-binding" evidence="6">
    <location>
        <begin position="3"/>
        <end position="287"/>
    </location>
</feature>
<reference evidence="8" key="1">
    <citation type="journal article" date="2019" name="Int. J. Syst. Evol. Microbiol.">
        <title>The Global Catalogue of Microorganisms (GCM) 10K type strain sequencing project: providing services to taxonomists for standard genome sequencing and annotation.</title>
        <authorList>
            <consortium name="The Broad Institute Genomics Platform"/>
            <consortium name="The Broad Institute Genome Sequencing Center for Infectious Disease"/>
            <person name="Wu L."/>
            <person name="Ma J."/>
        </authorList>
    </citation>
    <scope>NUCLEOTIDE SEQUENCE [LARGE SCALE GENOMIC DNA]</scope>
    <source>
        <strain evidence="8">CGMCC 1.14993</strain>
    </source>
</reference>
<comment type="caution">
    <text evidence="7">The sequence shown here is derived from an EMBL/GenBank/DDBJ whole genome shotgun (WGS) entry which is preliminary data.</text>
</comment>
<dbReference type="PRINTS" id="PR00411">
    <property type="entry name" value="PNDRDTASEI"/>
</dbReference>
<dbReference type="InterPro" id="IPR023753">
    <property type="entry name" value="FAD/NAD-binding_dom"/>
</dbReference>
<dbReference type="GO" id="GO:0003955">
    <property type="term" value="F:NAD(P)H dehydrogenase (quinone) activity"/>
    <property type="evidence" value="ECO:0007669"/>
    <property type="project" value="TreeGrafter"/>
</dbReference>
<keyword evidence="5" id="KW-0560">Oxidoreductase</keyword>
<evidence type="ECO:0000313" key="7">
    <source>
        <dbReference type="EMBL" id="GGI15911.1"/>
    </source>
</evidence>
<dbReference type="InterPro" id="IPR051169">
    <property type="entry name" value="NADH-Q_oxidoreductase"/>
</dbReference>
<name>A0A8J3ASP3_9BACI</name>
<organism evidence="7 8">
    <name type="scientific">Gottfriedia solisilvae</name>
    <dbReference type="NCBI Taxonomy" id="1516104"/>
    <lineage>
        <taxon>Bacteria</taxon>
        <taxon>Bacillati</taxon>
        <taxon>Bacillota</taxon>
        <taxon>Bacilli</taxon>
        <taxon>Bacillales</taxon>
        <taxon>Bacillaceae</taxon>
        <taxon>Gottfriedia</taxon>
    </lineage>
</organism>
<evidence type="ECO:0000256" key="5">
    <source>
        <dbReference type="ARBA" id="ARBA00023002"/>
    </source>
</evidence>
<evidence type="ECO:0000259" key="6">
    <source>
        <dbReference type="Pfam" id="PF07992"/>
    </source>
</evidence>
<dbReference type="PANTHER" id="PTHR42913:SF3">
    <property type="entry name" value="64 KDA MITOCHONDRIAL NADH DEHYDROGENASE (EUROFUNG)"/>
    <property type="match status" value="1"/>
</dbReference>
<evidence type="ECO:0000256" key="4">
    <source>
        <dbReference type="ARBA" id="ARBA00022827"/>
    </source>
</evidence>
<keyword evidence="8" id="KW-1185">Reference proteome</keyword>
<evidence type="ECO:0000256" key="2">
    <source>
        <dbReference type="ARBA" id="ARBA00005272"/>
    </source>
</evidence>
<dbReference type="PANTHER" id="PTHR42913">
    <property type="entry name" value="APOPTOSIS-INDUCING FACTOR 1"/>
    <property type="match status" value="1"/>
</dbReference>
<dbReference type="AlphaFoldDB" id="A0A8J3ASP3"/>
<evidence type="ECO:0000256" key="3">
    <source>
        <dbReference type="ARBA" id="ARBA00022630"/>
    </source>
</evidence>
<sequence length="355" mass="39714">MKNLVLLGGGYGNVRVLSRLLTSALPEDVHITLIDRNSFHCFKTEYYALVAGTVPEQHIRIPFPTHEKLTVVYGDITTIDTSNKQVILNNGKTVSYDDLVIGLGCEDKYHNVPGAQEHTYSIQTIENTRIAYENVNSLPPNSVVGVVGAGLSGVEVASELRESRSDLKILLFDRGSRILSMFPEKLSHYVQKWFDEHDVKIISNSNITKVEENTLFNHDDEIHCDAVIWTAGIQPVEVVRNLDVEKDNSGRIVITKHHHIPTDEHVYVVGDCAALPYAPSAQLAEAQAEQIVTILHKKWNGEQLPDEMPQIKLKGIMGSLGKKHGFGLFNERPLLGRVPRLIKSGILWLYKYHNG</sequence>
<dbReference type="OrthoDB" id="9784880at2"/>
<dbReference type="SUPFAM" id="SSF51905">
    <property type="entry name" value="FAD/NAD(P)-binding domain"/>
    <property type="match status" value="1"/>
</dbReference>
<dbReference type="Proteomes" id="UP000626244">
    <property type="component" value="Unassembled WGS sequence"/>
</dbReference>
<evidence type="ECO:0000256" key="1">
    <source>
        <dbReference type="ARBA" id="ARBA00001974"/>
    </source>
</evidence>
<protein>
    <submittedName>
        <fullName evidence="7">NADH dehydrogenase-like protein YutJ</fullName>
    </submittedName>
</protein>
<dbReference type="InterPro" id="IPR036188">
    <property type="entry name" value="FAD/NAD-bd_sf"/>
</dbReference>
<proteinExistence type="inferred from homology"/>
<keyword evidence="4" id="KW-0274">FAD</keyword>
<gene>
    <name evidence="7" type="primary">yutJ</name>
    <name evidence="7" type="ORF">GCM10007380_30330</name>
</gene>
<evidence type="ECO:0000313" key="8">
    <source>
        <dbReference type="Proteomes" id="UP000626244"/>
    </source>
</evidence>
<dbReference type="PRINTS" id="PR00368">
    <property type="entry name" value="FADPNR"/>
</dbReference>
<dbReference type="Pfam" id="PF07992">
    <property type="entry name" value="Pyr_redox_2"/>
    <property type="match status" value="1"/>
</dbReference>